<dbReference type="Pfam" id="PF08463">
    <property type="entry name" value="EcoEI_R_C"/>
    <property type="match status" value="1"/>
</dbReference>
<gene>
    <name evidence="2" type="ORF">GCM10009767_14970</name>
</gene>
<dbReference type="Proteomes" id="UP001501204">
    <property type="component" value="Unassembled WGS sequence"/>
</dbReference>
<accession>A0ABN2KHX5</accession>
<dbReference type="InterPro" id="IPR013670">
    <property type="entry name" value="EcoEI_R_C_dom"/>
</dbReference>
<evidence type="ECO:0000259" key="1">
    <source>
        <dbReference type="Pfam" id="PF08463"/>
    </source>
</evidence>
<evidence type="ECO:0000313" key="2">
    <source>
        <dbReference type="EMBL" id="GAA1756625.1"/>
    </source>
</evidence>
<name>A0ABN2KHX5_9MICC</name>
<organism evidence="2 3">
    <name type="scientific">Kocuria aegyptia</name>
    <dbReference type="NCBI Taxonomy" id="330943"/>
    <lineage>
        <taxon>Bacteria</taxon>
        <taxon>Bacillati</taxon>
        <taxon>Actinomycetota</taxon>
        <taxon>Actinomycetes</taxon>
        <taxon>Micrococcales</taxon>
        <taxon>Micrococcaceae</taxon>
        <taxon>Kocuria</taxon>
    </lineage>
</organism>
<comment type="caution">
    <text evidence="2">The sequence shown here is derived from an EMBL/GenBank/DDBJ whole genome shotgun (WGS) entry which is preliminary data.</text>
</comment>
<evidence type="ECO:0000313" key="3">
    <source>
        <dbReference type="Proteomes" id="UP001501204"/>
    </source>
</evidence>
<proteinExistence type="predicted"/>
<dbReference type="EMBL" id="BAAAOA010000015">
    <property type="protein sequence ID" value="GAA1756625.1"/>
    <property type="molecule type" value="Genomic_DNA"/>
</dbReference>
<protein>
    <recommendedName>
        <fullName evidence="1">EcoEI R protein C-terminal domain-containing protein</fullName>
    </recommendedName>
</protein>
<sequence>MHVIDAVVETGSHDGARTAVDPLWLETVRRKLRDLLLLLEKRKCDPVDTNFEDVRGELAEIDLKGVNQTTSDVSYYRERVALHLRGHLDHIAMQRLRHGRALTTLDLAASEKMLRESDAGSREDLERASAGDVTGYIRSLGGLGPQAAPEAFTELISGSTLNTRRLKLLNMLICQLTPGGRTGTGALHQPPYTELAPHGPEDLFSEDTVKQILAVLDRSGGRRSPCIRGATGETASLAQSVTRQSDTTTKASLCQKILVLRRTSSL</sequence>
<keyword evidence="3" id="KW-1185">Reference proteome</keyword>
<feature type="domain" description="EcoEI R protein C-terminal" evidence="1">
    <location>
        <begin position="76"/>
        <end position="217"/>
    </location>
</feature>
<reference evidence="2 3" key="1">
    <citation type="journal article" date="2019" name="Int. J. Syst. Evol. Microbiol.">
        <title>The Global Catalogue of Microorganisms (GCM) 10K type strain sequencing project: providing services to taxonomists for standard genome sequencing and annotation.</title>
        <authorList>
            <consortium name="The Broad Institute Genomics Platform"/>
            <consortium name="The Broad Institute Genome Sequencing Center for Infectious Disease"/>
            <person name="Wu L."/>
            <person name="Ma J."/>
        </authorList>
    </citation>
    <scope>NUCLEOTIDE SEQUENCE [LARGE SCALE GENOMIC DNA]</scope>
    <source>
        <strain evidence="2 3">JCM 14735</strain>
    </source>
</reference>